<dbReference type="Gene3D" id="4.10.1000.10">
    <property type="entry name" value="Zinc finger, CCCH-type"/>
    <property type="match status" value="1"/>
</dbReference>
<evidence type="ECO:0000256" key="4">
    <source>
        <dbReference type="PROSITE-ProRule" id="PRU00723"/>
    </source>
</evidence>
<dbReference type="AlphaFoldDB" id="A0AAD8LQI1"/>
<name>A0AAD8LQI1_BABGI</name>
<dbReference type="InterPro" id="IPR013083">
    <property type="entry name" value="Znf_RING/FYVE/PHD"/>
</dbReference>
<dbReference type="InterPro" id="IPR017907">
    <property type="entry name" value="Znf_RING_CS"/>
</dbReference>
<dbReference type="PANTHER" id="PTHR12930">
    <property type="entry name" value="ZINC FINGER PROTEIN 183"/>
    <property type="match status" value="1"/>
</dbReference>
<accession>A0AAD8LQI1</accession>
<feature type="compositionally biased region" description="Acidic residues" evidence="5">
    <location>
        <begin position="255"/>
        <end position="264"/>
    </location>
</feature>
<feature type="compositionally biased region" description="Polar residues" evidence="5">
    <location>
        <begin position="9"/>
        <end position="21"/>
    </location>
</feature>
<dbReference type="EMBL" id="JAVEPI010000002">
    <property type="protein sequence ID" value="KAK1443451.1"/>
    <property type="molecule type" value="Genomic_DNA"/>
</dbReference>
<dbReference type="SMART" id="SM00184">
    <property type="entry name" value="RING"/>
    <property type="match status" value="1"/>
</dbReference>
<protein>
    <submittedName>
        <fullName evidence="8">Pre-mRNA-splicing factor cwc24 like protein</fullName>
    </submittedName>
</protein>
<dbReference type="GO" id="GO:0005684">
    <property type="term" value="C:U2-type spliceosomal complex"/>
    <property type="evidence" value="ECO:0007669"/>
    <property type="project" value="TreeGrafter"/>
</dbReference>
<dbReference type="GO" id="GO:0034247">
    <property type="term" value="P:snoRNA splicing"/>
    <property type="evidence" value="ECO:0007669"/>
    <property type="project" value="TreeGrafter"/>
</dbReference>
<dbReference type="InterPro" id="IPR036855">
    <property type="entry name" value="Znf_CCCH_sf"/>
</dbReference>
<dbReference type="Gene3D" id="3.30.40.10">
    <property type="entry name" value="Zinc/RING finger domain, C3HC4 (zinc finger)"/>
    <property type="match status" value="1"/>
</dbReference>
<feature type="compositionally biased region" description="Low complexity" evidence="5">
    <location>
        <begin position="233"/>
        <end position="254"/>
    </location>
</feature>
<evidence type="ECO:0000256" key="1">
    <source>
        <dbReference type="ARBA" id="ARBA00022723"/>
    </source>
</evidence>
<keyword evidence="9" id="KW-1185">Reference proteome</keyword>
<dbReference type="SMART" id="SM00356">
    <property type="entry name" value="ZnF_C3H1"/>
    <property type="match status" value="1"/>
</dbReference>
<proteinExistence type="predicted"/>
<sequence length="357" mass="39828">MFKKRNLSALANRSAVSQVDQTVDKEEESSESAATVKLAERRKNRKLSVGSTKDAHTAGKKETDVIISVVDRYEDVKDEQRATATYEIDTEASRDHRSILERNAEIGKKILQNELEDGVYRGQGAYRPVMNVREGSISAAKYTGLYGPVRASSTNVRTTLRIDYQPDVCKDYKETGYCGFGDSCKFLHDRSDYKSGWQLENEWQQEQIAKRQKLQAKLDKWQKKIHKNLVNPDASGGSDDSAASSADESASSCDSDSEGSDSDSDSVSVEKSKYAQQVKLRAKKLQIPFACLACRKVWRMDMNPIITTCNHYFCEACAIRAYSLNMKCAKCGITQDGILNQASTVIKLLETMANTSD</sequence>
<comment type="caution">
    <text evidence="8">The sequence shown here is derived from an EMBL/GenBank/DDBJ whole genome shotgun (WGS) entry which is preliminary data.</text>
</comment>
<evidence type="ECO:0000256" key="2">
    <source>
        <dbReference type="ARBA" id="ARBA00022771"/>
    </source>
</evidence>
<dbReference type="InterPro" id="IPR001841">
    <property type="entry name" value="Znf_RING"/>
</dbReference>
<feature type="region of interest" description="Disordered" evidence="5">
    <location>
        <begin position="229"/>
        <end position="268"/>
    </location>
</feature>
<evidence type="ECO:0000256" key="5">
    <source>
        <dbReference type="SAM" id="MobiDB-lite"/>
    </source>
</evidence>
<dbReference type="PANTHER" id="PTHR12930:SF0">
    <property type="entry name" value="RING FINGER PROTEIN 113B"/>
    <property type="match status" value="1"/>
</dbReference>
<dbReference type="PROSITE" id="PS00518">
    <property type="entry name" value="ZF_RING_1"/>
    <property type="match status" value="1"/>
</dbReference>
<keyword evidence="2 4" id="KW-0863">Zinc-finger</keyword>
<dbReference type="PROSITE" id="PS50103">
    <property type="entry name" value="ZF_C3H1"/>
    <property type="match status" value="1"/>
</dbReference>
<dbReference type="InterPro" id="IPR000571">
    <property type="entry name" value="Znf_CCCH"/>
</dbReference>
<evidence type="ECO:0000259" key="6">
    <source>
        <dbReference type="PROSITE" id="PS50089"/>
    </source>
</evidence>
<evidence type="ECO:0000313" key="9">
    <source>
        <dbReference type="Proteomes" id="UP001230268"/>
    </source>
</evidence>
<dbReference type="SUPFAM" id="SSF90229">
    <property type="entry name" value="CCCH zinc finger"/>
    <property type="match status" value="1"/>
</dbReference>
<dbReference type="InterPro" id="IPR039971">
    <property type="entry name" value="CWC24-like"/>
</dbReference>
<gene>
    <name evidence="8" type="ORF">BgAZ_203270</name>
</gene>
<reference evidence="8" key="1">
    <citation type="submission" date="2023-08" db="EMBL/GenBank/DDBJ databases">
        <title>Draft sequence of the Babesia gibsoni genome.</title>
        <authorList>
            <person name="Yamagishi J.Y."/>
            <person name="Xuan X.X."/>
        </authorList>
    </citation>
    <scope>NUCLEOTIDE SEQUENCE</scope>
    <source>
        <strain evidence="8">Azabu</strain>
    </source>
</reference>
<dbReference type="PROSITE" id="PS50089">
    <property type="entry name" value="ZF_RING_2"/>
    <property type="match status" value="1"/>
</dbReference>
<feature type="zinc finger region" description="C3H1-type" evidence="4">
    <location>
        <begin position="163"/>
        <end position="191"/>
    </location>
</feature>
<keyword evidence="1 4" id="KW-0479">Metal-binding</keyword>
<dbReference type="SUPFAM" id="SSF57850">
    <property type="entry name" value="RING/U-box"/>
    <property type="match status" value="1"/>
</dbReference>
<feature type="domain" description="RING-type" evidence="6">
    <location>
        <begin position="291"/>
        <end position="331"/>
    </location>
</feature>
<evidence type="ECO:0000259" key="7">
    <source>
        <dbReference type="PROSITE" id="PS50103"/>
    </source>
</evidence>
<feature type="region of interest" description="Disordered" evidence="5">
    <location>
        <begin position="1"/>
        <end position="58"/>
    </location>
</feature>
<dbReference type="GO" id="GO:0008270">
    <property type="term" value="F:zinc ion binding"/>
    <property type="evidence" value="ECO:0007669"/>
    <property type="project" value="UniProtKB-KW"/>
</dbReference>
<dbReference type="Proteomes" id="UP001230268">
    <property type="component" value="Unassembled WGS sequence"/>
</dbReference>
<organism evidence="8 9">
    <name type="scientific">Babesia gibsoni</name>
    <dbReference type="NCBI Taxonomy" id="33632"/>
    <lineage>
        <taxon>Eukaryota</taxon>
        <taxon>Sar</taxon>
        <taxon>Alveolata</taxon>
        <taxon>Apicomplexa</taxon>
        <taxon>Aconoidasida</taxon>
        <taxon>Piroplasmida</taxon>
        <taxon>Babesiidae</taxon>
        <taxon>Babesia</taxon>
    </lineage>
</organism>
<evidence type="ECO:0000313" key="8">
    <source>
        <dbReference type="EMBL" id="KAK1443451.1"/>
    </source>
</evidence>
<evidence type="ECO:0000256" key="3">
    <source>
        <dbReference type="ARBA" id="ARBA00022833"/>
    </source>
</evidence>
<dbReference type="Pfam" id="PF00642">
    <property type="entry name" value="zf-CCCH"/>
    <property type="match status" value="1"/>
</dbReference>
<keyword evidence="3 4" id="KW-0862">Zinc</keyword>
<feature type="domain" description="C3H1-type" evidence="7">
    <location>
        <begin position="163"/>
        <end position="191"/>
    </location>
</feature>